<dbReference type="Gene3D" id="2.10.10.10">
    <property type="entry name" value="Fibronectin, type II, collagen-binding"/>
    <property type="match status" value="1"/>
</dbReference>
<name>A0A1Y1XSG4_9FUNG</name>
<evidence type="ECO:0000313" key="3">
    <source>
        <dbReference type="EMBL" id="ORX88699.1"/>
    </source>
</evidence>
<protein>
    <recommendedName>
        <fullName evidence="5">Fibronectin type-II domain-containing protein</fullName>
    </recommendedName>
</protein>
<evidence type="ECO:0000256" key="2">
    <source>
        <dbReference type="SAM" id="SignalP"/>
    </source>
</evidence>
<dbReference type="Proteomes" id="UP000193498">
    <property type="component" value="Unassembled WGS sequence"/>
</dbReference>
<feature type="chain" id="PRO_5012711334" description="Fibronectin type-II domain-containing protein" evidence="2">
    <location>
        <begin position="20"/>
        <end position="171"/>
    </location>
</feature>
<evidence type="ECO:0008006" key="5">
    <source>
        <dbReference type="Google" id="ProtNLM"/>
    </source>
</evidence>
<organism evidence="3 4">
    <name type="scientific">Basidiobolus meristosporus CBS 931.73</name>
    <dbReference type="NCBI Taxonomy" id="1314790"/>
    <lineage>
        <taxon>Eukaryota</taxon>
        <taxon>Fungi</taxon>
        <taxon>Fungi incertae sedis</taxon>
        <taxon>Zoopagomycota</taxon>
        <taxon>Entomophthoromycotina</taxon>
        <taxon>Basidiobolomycetes</taxon>
        <taxon>Basidiobolales</taxon>
        <taxon>Basidiobolaceae</taxon>
        <taxon>Basidiobolus</taxon>
    </lineage>
</organism>
<dbReference type="SUPFAM" id="SSF57440">
    <property type="entry name" value="Kringle-like"/>
    <property type="match status" value="1"/>
</dbReference>
<evidence type="ECO:0000313" key="4">
    <source>
        <dbReference type="Proteomes" id="UP000193498"/>
    </source>
</evidence>
<evidence type="ECO:0000256" key="1">
    <source>
        <dbReference type="ARBA" id="ARBA00023157"/>
    </source>
</evidence>
<dbReference type="InParanoid" id="A0A1Y1XSG4"/>
<dbReference type="EMBL" id="MCFE01000505">
    <property type="protein sequence ID" value="ORX88699.1"/>
    <property type="molecule type" value="Genomic_DNA"/>
</dbReference>
<keyword evidence="2" id="KW-0732">Signal</keyword>
<comment type="caution">
    <text evidence="3">The sequence shown here is derived from an EMBL/GenBank/DDBJ whole genome shotgun (WGS) entry which is preliminary data.</text>
</comment>
<keyword evidence="4" id="KW-1185">Reference proteome</keyword>
<sequence length="171" mass="19022">MRLSLTLLATTLFTSLTLGQKNAIFDKLPQVEYNLCAPAFHYKQREYLGCIEVDSPGRPWCQLAKPHGKDKQIRGFCKVDSVPTASSIDKKGNSVSCNPWSNTPSGKVHGCYAENSKSKKFLCDVGNKTVQCSGLQKDTSAGKDILQFRLIKRSWQADRLLVYLSQSTTTK</sequence>
<dbReference type="AlphaFoldDB" id="A0A1Y1XSG4"/>
<dbReference type="InterPro" id="IPR036943">
    <property type="entry name" value="FN_type2_sf"/>
</dbReference>
<proteinExistence type="predicted"/>
<accession>A0A1Y1XSG4</accession>
<reference evidence="3 4" key="1">
    <citation type="submission" date="2016-07" db="EMBL/GenBank/DDBJ databases">
        <title>Pervasive Adenine N6-methylation of Active Genes in Fungi.</title>
        <authorList>
            <consortium name="DOE Joint Genome Institute"/>
            <person name="Mondo S.J."/>
            <person name="Dannebaum R.O."/>
            <person name="Kuo R.C."/>
            <person name="Labutti K."/>
            <person name="Haridas S."/>
            <person name="Kuo A."/>
            <person name="Salamov A."/>
            <person name="Ahrendt S.R."/>
            <person name="Lipzen A."/>
            <person name="Sullivan W."/>
            <person name="Andreopoulos W.B."/>
            <person name="Clum A."/>
            <person name="Lindquist E."/>
            <person name="Daum C."/>
            <person name="Ramamoorthy G.K."/>
            <person name="Gryganskyi A."/>
            <person name="Culley D."/>
            <person name="Magnuson J.K."/>
            <person name="James T.Y."/>
            <person name="O'Malley M.A."/>
            <person name="Stajich J.E."/>
            <person name="Spatafora J.W."/>
            <person name="Visel A."/>
            <person name="Grigoriev I.V."/>
        </authorList>
    </citation>
    <scope>NUCLEOTIDE SEQUENCE [LARGE SCALE GENOMIC DNA]</scope>
    <source>
        <strain evidence="3 4">CBS 931.73</strain>
    </source>
</reference>
<keyword evidence="1" id="KW-1015">Disulfide bond</keyword>
<feature type="signal peptide" evidence="2">
    <location>
        <begin position="1"/>
        <end position="19"/>
    </location>
</feature>
<gene>
    <name evidence="3" type="ORF">K493DRAFT_75840</name>
</gene>
<dbReference type="InterPro" id="IPR013806">
    <property type="entry name" value="Kringle-like"/>
</dbReference>